<keyword evidence="14" id="KW-0961">Cell wall biogenesis/degradation</keyword>
<keyword evidence="9 14" id="KW-0472">Membrane</keyword>
<protein>
    <recommendedName>
        <fullName evidence="4 14">Undecaprenyl-diphosphatase</fullName>
        <ecNumber evidence="3 14">3.6.1.27</ecNumber>
    </recommendedName>
    <alternativeName>
        <fullName evidence="12 14">Bacitracin resistance protein</fullName>
    </alternativeName>
    <alternativeName>
        <fullName evidence="11 14">Undecaprenyl pyrophosphate phosphatase</fullName>
    </alternativeName>
</protein>
<dbReference type="InterPro" id="IPR003824">
    <property type="entry name" value="UppP"/>
</dbReference>
<dbReference type="GO" id="GO:0008360">
    <property type="term" value="P:regulation of cell shape"/>
    <property type="evidence" value="ECO:0007669"/>
    <property type="project" value="UniProtKB-KW"/>
</dbReference>
<evidence type="ECO:0000256" key="4">
    <source>
        <dbReference type="ARBA" id="ARBA00021581"/>
    </source>
</evidence>
<feature type="transmembrane region" description="Helical" evidence="14">
    <location>
        <begin position="275"/>
        <end position="296"/>
    </location>
</feature>
<proteinExistence type="inferred from homology"/>
<keyword evidence="7 14" id="KW-0378">Hydrolase</keyword>
<keyword evidence="10 14" id="KW-0046">Antibiotic resistance</keyword>
<evidence type="ECO:0000256" key="6">
    <source>
        <dbReference type="ARBA" id="ARBA00022692"/>
    </source>
</evidence>
<dbReference type="HAMAP" id="MF_01006">
    <property type="entry name" value="Undec_diphosphatase"/>
    <property type="match status" value="1"/>
</dbReference>
<dbReference type="PANTHER" id="PTHR30622:SF3">
    <property type="entry name" value="UNDECAPRENYL-DIPHOSPHATASE"/>
    <property type="match status" value="1"/>
</dbReference>
<dbReference type="NCBIfam" id="TIGR00753">
    <property type="entry name" value="undec_PP_bacA"/>
    <property type="match status" value="1"/>
</dbReference>
<evidence type="ECO:0000256" key="13">
    <source>
        <dbReference type="ARBA" id="ARBA00047594"/>
    </source>
</evidence>
<dbReference type="GO" id="GO:0005886">
    <property type="term" value="C:plasma membrane"/>
    <property type="evidence" value="ECO:0007669"/>
    <property type="project" value="UniProtKB-SubCell"/>
</dbReference>
<feature type="transmembrane region" description="Helical" evidence="14">
    <location>
        <begin position="78"/>
        <end position="100"/>
    </location>
</feature>
<dbReference type="Pfam" id="PF02673">
    <property type="entry name" value="BacA"/>
    <property type="match status" value="1"/>
</dbReference>
<dbReference type="EC" id="3.6.1.27" evidence="3 14"/>
<feature type="transmembrane region" description="Helical" evidence="14">
    <location>
        <begin position="246"/>
        <end position="268"/>
    </location>
</feature>
<feature type="transmembrane region" description="Helical" evidence="14">
    <location>
        <begin position="137"/>
        <end position="159"/>
    </location>
</feature>
<evidence type="ECO:0000256" key="9">
    <source>
        <dbReference type="ARBA" id="ARBA00023136"/>
    </source>
</evidence>
<evidence type="ECO:0000256" key="2">
    <source>
        <dbReference type="ARBA" id="ARBA00010621"/>
    </source>
</evidence>
<dbReference type="NCBIfam" id="NF001389">
    <property type="entry name" value="PRK00281.1-2"/>
    <property type="match status" value="1"/>
</dbReference>
<evidence type="ECO:0000256" key="7">
    <source>
        <dbReference type="ARBA" id="ARBA00022801"/>
    </source>
</evidence>
<dbReference type="Proteomes" id="UP000619033">
    <property type="component" value="Unassembled WGS sequence"/>
</dbReference>
<dbReference type="PANTHER" id="PTHR30622">
    <property type="entry name" value="UNDECAPRENYL-DIPHOSPHATASE"/>
    <property type="match status" value="1"/>
</dbReference>
<gene>
    <name evidence="14" type="primary">uppP</name>
    <name evidence="15" type="ORF">JI744_16280</name>
</gene>
<dbReference type="AlphaFoldDB" id="A0A8J7SX73"/>
<reference evidence="15" key="1">
    <citation type="submission" date="2021-01" db="EMBL/GenBank/DDBJ databases">
        <title>Genome seq and assembly of Tabrizicola sp. KVB23.</title>
        <authorList>
            <person name="Chhetri G."/>
        </authorList>
    </citation>
    <scope>NUCLEOTIDE SEQUENCE</scope>
    <source>
        <strain evidence="15">KVB23</strain>
    </source>
</reference>
<evidence type="ECO:0000256" key="12">
    <source>
        <dbReference type="ARBA" id="ARBA00032932"/>
    </source>
</evidence>
<evidence type="ECO:0000313" key="16">
    <source>
        <dbReference type="Proteomes" id="UP000619033"/>
    </source>
</evidence>
<evidence type="ECO:0000256" key="11">
    <source>
        <dbReference type="ARBA" id="ARBA00032707"/>
    </source>
</evidence>
<feature type="transmembrane region" description="Helical" evidence="14">
    <location>
        <begin position="214"/>
        <end position="234"/>
    </location>
</feature>
<keyword evidence="8 14" id="KW-1133">Transmembrane helix</keyword>
<dbReference type="GO" id="GO:0046677">
    <property type="term" value="P:response to antibiotic"/>
    <property type="evidence" value="ECO:0007669"/>
    <property type="project" value="UniProtKB-UniRule"/>
</dbReference>
<comment type="subcellular location">
    <subcellularLocation>
        <location evidence="1 14">Cell membrane</location>
        <topology evidence="1 14">Multi-pass membrane protein</topology>
    </subcellularLocation>
</comment>
<sequence>MPCCRNTCGVIAPPGSTPPSPNRPRTCERPDPVDHLGISALLGLLEGLTEFLPVSSTGHLLLASHFLGFDSAGKTFEVVIQLGAVLALMTVYAAKLWQVFSTAHRDPASLRFIISILLAFLPAVVVGVLAHDFIKRVLFETPMLIAVMLILGGVLLLFVDRLAPPPEDFDASALPLRKALLIGCAQCLAMIPGVSRSGATIVSALFLKVEKRAAAEFSFFLSLPTMAAAVGYDLLKSRDMLDFSAWSQIAVGFVLAFVTGVVVVKWLLGYVSKHGYALFGWWRIIIGSVALVALLLGR</sequence>
<evidence type="ECO:0000256" key="5">
    <source>
        <dbReference type="ARBA" id="ARBA00022475"/>
    </source>
</evidence>
<dbReference type="GO" id="GO:0009252">
    <property type="term" value="P:peptidoglycan biosynthetic process"/>
    <property type="evidence" value="ECO:0007669"/>
    <property type="project" value="UniProtKB-KW"/>
</dbReference>
<dbReference type="NCBIfam" id="NF001390">
    <property type="entry name" value="PRK00281.1-4"/>
    <property type="match status" value="1"/>
</dbReference>
<evidence type="ECO:0000256" key="8">
    <source>
        <dbReference type="ARBA" id="ARBA00022989"/>
    </source>
</evidence>
<evidence type="ECO:0000256" key="14">
    <source>
        <dbReference type="HAMAP-Rule" id="MF_01006"/>
    </source>
</evidence>
<feature type="transmembrane region" description="Helical" evidence="14">
    <location>
        <begin position="179"/>
        <end position="207"/>
    </location>
</feature>
<comment type="miscellaneous">
    <text evidence="14">Bacitracin is thought to be involved in the inhibition of peptidoglycan synthesis by sequestering undecaprenyl diphosphate, thereby reducing the pool of lipid carrier available.</text>
</comment>
<name>A0A8J7SX73_9RHOB</name>
<evidence type="ECO:0000256" key="1">
    <source>
        <dbReference type="ARBA" id="ARBA00004651"/>
    </source>
</evidence>
<keyword evidence="14" id="KW-0573">Peptidoglycan synthesis</keyword>
<accession>A0A8J7SX73</accession>
<comment type="function">
    <text evidence="14">Catalyzes the dephosphorylation of undecaprenyl diphosphate (UPP). Confers resistance to bacitracin.</text>
</comment>
<evidence type="ECO:0000313" key="15">
    <source>
        <dbReference type="EMBL" id="MBL4929664.1"/>
    </source>
</evidence>
<keyword evidence="14" id="KW-0133">Cell shape</keyword>
<comment type="caution">
    <text evidence="15">The sequence shown here is derived from an EMBL/GenBank/DDBJ whole genome shotgun (WGS) entry which is preliminary data.</text>
</comment>
<keyword evidence="16" id="KW-1185">Reference proteome</keyword>
<evidence type="ECO:0000256" key="3">
    <source>
        <dbReference type="ARBA" id="ARBA00012374"/>
    </source>
</evidence>
<feature type="transmembrane region" description="Helical" evidence="14">
    <location>
        <begin position="112"/>
        <end position="130"/>
    </location>
</feature>
<organism evidence="15 16">
    <name type="scientific">Fuscibacter oryzae</name>
    <dbReference type="NCBI Taxonomy" id="2803939"/>
    <lineage>
        <taxon>Bacteria</taxon>
        <taxon>Pseudomonadati</taxon>
        <taxon>Pseudomonadota</taxon>
        <taxon>Alphaproteobacteria</taxon>
        <taxon>Rhodobacterales</taxon>
        <taxon>Paracoccaceae</taxon>
        <taxon>Fuscibacter</taxon>
    </lineage>
</organism>
<comment type="similarity">
    <text evidence="2 14">Belongs to the UppP family.</text>
</comment>
<dbReference type="GO" id="GO:0071555">
    <property type="term" value="P:cell wall organization"/>
    <property type="evidence" value="ECO:0007669"/>
    <property type="project" value="UniProtKB-KW"/>
</dbReference>
<keyword evidence="5 14" id="KW-1003">Cell membrane</keyword>
<dbReference type="GO" id="GO:0050380">
    <property type="term" value="F:undecaprenyl-diphosphatase activity"/>
    <property type="evidence" value="ECO:0007669"/>
    <property type="project" value="UniProtKB-UniRule"/>
</dbReference>
<comment type="catalytic activity">
    <reaction evidence="13 14">
        <text>di-trans,octa-cis-undecaprenyl diphosphate + H2O = di-trans,octa-cis-undecaprenyl phosphate + phosphate + H(+)</text>
        <dbReference type="Rhea" id="RHEA:28094"/>
        <dbReference type="ChEBI" id="CHEBI:15377"/>
        <dbReference type="ChEBI" id="CHEBI:15378"/>
        <dbReference type="ChEBI" id="CHEBI:43474"/>
        <dbReference type="ChEBI" id="CHEBI:58405"/>
        <dbReference type="ChEBI" id="CHEBI:60392"/>
        <dbReference type="EC" id="3.6.1.27"/>
    </reaction>
</comment>
<keyword evidence="6 14" id="KW-0812">Transmembrane</keyword>
<evidence type="ECO:0000256" key="10">
    <source>
        <dbReference type="ARBA" id="ARBA00023251"/>
    </source>
</evidence>
<dbReference type="EMBL" id="JAESVP010000009">
    <property type="protein sequence ID" value="MBL4929664.1"/>
    <property type="molecule type" value="Genomic_DNA"/>
</dbReference>